<dbReference type="SUPFAM" id="SSF56281">
    <property type="entry name" value="Metallo-hydrolase/oxidoreductase"/>
    <property type="match status" value="1"/>
</dbReference>
<organism evidence="2">
    <name type="scientific">marine metagenome</name>
    <dbReference type="NCBI Taxonomy" id="408172"/>
    <lineage>
        <taxon>unclassified sequences</taxon>
        <taxon>metagenomes</taxon>
        <taxon>ecological metagenomes</taxon>
    </lineage>
</organism>
<feature type="non-terminal residue" evidence="2">
    <location>
        <position position="1"/>
    </location>
</feature>
<dbReference type="InterPro" id="IPR001279">
    <property type="entry name" value="Metallo-B-lactamas"/>
</dbReference>
<dbReference type="PANTHER" id="PTHR30619">
    <property type="entry name" value="DNA INTERNALIZATION/COMPETENCE PROTEIN COMEC/REC2"/>
    <property type="match status" value="1"/>
</dbReference>
<feature type="domain" description="Metallo-beta-lactamase" evidence="1">
    <location>
        <begin position="3"/>
        <end position="185"/>
    </location>
</feature>
<dbReference type="PANTHER" id="PTHR30619:SF1">
    <property type="entry name" value="RECOMBINATION PROTEIN 2"/>
    <property type="match status" value="1"/>
</dbReference>
<accession>A0A382N8A8</accession>
<dbReference type="AlphaFoldDB" id="A0A382N8A8"/>
<dbReference type="InterPro" id="IPR052159">
    <property type="entry name" value="Competence_DNA_uptake"/>
</dbReference>
<reference evidence="2" key="1">
    <citation type="submission" date="2018-05" db="EMBL/GenBank/DDBJ databases">
        <authorList>
            <person name="Lanie J.A."/>
            <person name="Ng W.-L."/>
            <person name="Kazmierczak K.M."/>
            <person name="Andrzejewski T.M."/>
            <person name="Davidsen T.M."/>
            <person name="Wayne K.J."/>
            <person name="Tettelin H."/>
            <person name="Glass J.I."/>
            <person name="Rusch D."/>
            <person name="Podicherti R."/>
            <person name="Tsui H.-C.T."/>
            <person name="Winkler M.E."/>
        </authorList>
    </citation>
    <scope>NUCLEOTIDE SEQUENCE</scope>
</reference>
<proteinExistence type="predicted"/>
<dbReference type="Pfam" id="PF00753">
    <property type="entry name" value="Lactamase_B"/>
    <property type="match status" value="1"/>
</dbReference>
<name>A0A382N8A8_9ZZZZ</name>
<dbReference type="InterPro" id="IPR036866">
    <property type="entry name" value="RibonucZ/Hydroxyglut_hydro"/>
</dbReference>
<evidence type="ECO:0000313" key="2">
    <source>
        <dbReference type="EMBL" id="SVC56788.1"/>
    </source>
</evidence>
<protein>
    <recommendedName>
        <fullName evidence="1">Metallo-beta-lactamase domain-containing protein</fullName>
    </recommendedName>
</protein>
<dbReference type="EMBL" id="UINC01098341">
    <property type="protein sequence ID" value="SVC56788.1"/>
    <property type="molecule type" value="Genomic_DNA"/>
</dbReference>
<gene>
    <name evidence="2" type="ORF">METZ01_LOCUS309642</name>
</gene>
<evidence type="ECO:0000259" key="1">
    <source>
        <dbReference type="Pfam" id="PF00753"/>
    </source>
</evidence>
<sequence length="282" mass="30398">TAIDYLLVTHFHTDHMGGSLPLAERLPIHHFVDHGSSPDLGERGQSAFDRYADLRARAEHLEVEPGDTVPITGLDVRIIASGGQVLSAPLPGAGDPNPACDNFLFHGEDITRRGGDAEDQLSVSAVVTYGQFRTIIMGDLTWNKEHTLMCPTDKIGPVDAYLVSHHGAHTSGSEALVYPLEPRAAIMNNGPRKGGAGQTFEILSTVESLEHLWQNHYAVEAGELNSPDRFIANLNDGSEEVTAGESPVHVGVSHWIKLSALSDGSFTVTNSRNGLSHDYPAR</sequence>
<dbReference type="Gene3D" id="3.60.15.10">
    <property type="entry name" value="Ribonuclease Z/Hydroxyacylglutathione hydrolase-like"/>
    <property type="match status" value="1"/>
</dbReference>